<dbReference type="Proteomes" id="UP000030764">
    <property type="component" value="Unassembled WGS sequence"/>
</dbReference>
<dbReference type="EMBL" id="KL367478">
    <property type="protein sequence ID" value="KFD72254.1"/>
    <property type="molecule type" value="Genomic_DNA"/>
</dbReference>
<reference evidence="2 3" key="1">
    <citation type="journal article" date="2014" name="Nat. Genet.">
        <title>Genome and transcriptome of the porcine whipworm Trichuris suis.</title>
        <authorList>
            <person name="Jex A.R."/>
            <person name="Nejsum P."/>
            <person name="Schwarz E.M."/>
            <person name="Hu L."/>
            <person name="Young N.D."/>
            <person name="Hall R.S."/>
            <person name="Korhonen P.K."/>
            <person name="Liao S."/>
            <person name="Thamsborg S."/>
            <person name="Xia J."/>
            <person name="Xu P."/>
            <person name="Wang S."/>
            <person name="Scheerlinck J.P."/>
            <person name="Hofmann A."/>
            <person name="Sternberg P.W."/>
            <person name="Wang J."/>
            <person name="Gasser R.B."/>
        </authorList>
    </citation>
    <scope>NUCLEOTIDE SEQUENCE [LARGE SCALE GENOMIC DNA]</scope>
    <source>
        <strain evidence="2">DCEP-RM93F</strain>
        <strain evidence="1">DCEP-RM93M</strain>
    </source>
</reference>
<evidence type="ECO:0000313" key="3">
    <source>
        <dbReference type="Proteomes" id="UP000030764"/>
    </source>
</evidence>
<proteinExistence type="predicted"/>
<dbReference type="AlphaFoldDB" id="A0A085NS08"/>
<name>A0A085NS08_9BILA</name>
<evidence type="ECO:0000313" key="2">
    <source>
        <dbReference type="EMBL" id="KFD72254.1"/>
    </source>
</evidence>
<gene>
    <name evidence="1" type="ORF">M513_01332</name>
    <name evidence="2" type="ORF">M514_01332</name>
</gene>
<organism evidence="2">
    <name type="scientific">Trichuris suis</name>
    <name type="common">pig whipworm</name>
    <dbReference type="NCBI Taxonomy" id="68888"/>
    <lineage>
        <taxon>Eukaryota</taxon>
        <taxon>Metazoa</taxon>
        <taxon>Ecdysozoa</taxon>
        <taxon>Nematoda</taxon>
        <taxon>Enoplea</taxon>
        <taxon>Dorylaimia</taxon>
        <taxon>Trichinellida</taxon>
        <taxon>Trichuridae</taxon>
        <taxon>Trichuris</taxon>
    </lineage>
</organism>
<dbReference type="Proteomes" id="UP000030758">
    <property type="component" value="Unassembled WGS sequence"/>
</dbReference>
<protein>
    <submittedName>
        <fullName evidence="2">Uncharacterized protein</fullName>
    </submittedName>
</protein>
<sequence>MPHIIFDIAGKEKAMKSLIEEDICPPLGVHAGLASKSGATCQNDKTTSQHALNTMSGNTTLAVNEVLGS</sequence>
<dbReference type="EMBL" id="KL363187">
    <property type="protein sequence ID" value="KFD57662.1"/>
    <property type="molecule type" value="Genomic_DNA"/>
</dbReference>
<accession>A0A085NS08</accession>
<evidence type="ECO:0000313" key="1">
    <source>
        <dbReference type="EMBL" id="KFD57662.1"/>
    </source>
</evidence>
<keyword evidence="3" id="KW-1185">Reference proteome</keyword>